<accession>A0ABS9Z8M6</accession>
<name>A0ABS9Z8M6_9HYPH</name>
<evidence type="ECO:0000313" key="1">
    <source>
        <dbReference type="EMBL" id="MCI4684040.1"/>
    </source>
</evidence>
<sequence>MDQLTISQNILSKVIDPKFKGKGHWDDRPIHNVLLSLTRARPRDLIKLFHLAAKRAHQKGAQFIASIYLEDIFEAYSQERLQDIINEFKSELPDIERLLLSMKPSKRERKTASSYQFTTDALSVKLNNIISQNTFKFTNGRPISARSLIQFLYKIDFITARKELPDGEINRKYFDESRFLASEVADFGYNWEIHPAYRWALQPQDVQSILNSLFS</sequence>
<evidence type="ECO:0000313" key="2">
    <source>
        <dbReference type="Proteomes" id="UP001139104"/>
    </source>
</evidence>
<reference evidence="1" key="1">
    <citation type="journal article" date="2022" name="ISME J.">
        <title>Identification of active gaseous-alkane degraders at natural gas seeps.</title>
        <authorList>
            <person name="Farhan Ul Haque M."/>
            <person name="Hernandez M."/>
            <person name="Crombie A.T."/>
            <person name="Murrell J.C."/>
        </authorList>
    </citation>
    <scope>NUCLEOTIDE SEQUENCE</scope>
    <source>
        <strain evidence="1">PC2</strain>
    </source>
</reference>
<keyword evidence="2" id="KW-1185">Reference proteome</keyword>
<dbReference type="Proteomes" id="UP001139104">
    <property type="component" value="Unassembled WGS sequence"/>
</dbReference>
<dbReference type="RefSeq" id="WP_243067954.1">
    <property type="nucleotide sequence ID" value="NZ_JAIVFP010000001.1"/>
</dbReference>
<gene>
    <name evidence="1" type="ORF">K2U94_14945</name>
</gene>
<protein>
    <submittedName>
        <fullName evidence="1">Uncharacterized protein</fullName>
    </submittedName>
</protein>
<comment type="caution">
    <text evidence="1">The sequence shown here is derived from an EMBL/GenBank/DDBJ whole genome shotgun (WGS) entry which is preliminary data.</text>
</comment>
<proteinExistence type="predicted"/>
<dbReference type="NCBIfam" id="NF047389">
    <property type="entry name" value="ATPase_Sll1717"/>
    <property type="match status" value="1"/>
</dbReference>
<dbReference type="EMBL" id="JAIVFP010000001">
    <property type="protein sequence ID" value="MCI4684040.1"/>
    <property type="molecule type" value="Genomic_DNA"/>
</dbReference>
<organism evidence="1 2">
    <name type="scientific">Candidatus Rhodoblastus alkanivorans</name>
    <dbReference type="NCBI Taxonomy" id="2954117"/>
    <lineage>
        <taxon>Bacteria</taxon>
        <taxon>Pseudomonadati</taxon>
        <taxon>Pseudomonadota</taxon>
        <taxon>Alphaproteobacteria</taxon>
        <taxon>Hyphomicrobiales</taxon>
        <taxon>Rhodoblastaceae</taxon>
        <taxon>Rhodoblastus</taxon>
    </lineage>
</organism>
<dbReference type="InterPro" id="IPR059206">
    <property type="entry name" value="Sll1717-like"/>
</dbReference>